<organism evidence="1">
    <name type="scientific">hydrothermal vent metagenome</name>
    <dbReference type="NCBI Taxonomy" id="652676"/>
    <lineage>
        <taxon>unclassified sequences</taxon>
        <taxon>metagenomes</taxon>
        <taxon>ecological metagenomes</taxon>
    </lineage>
</organism>
<sequence length="232" mass="25968">ELEAAYHAHSRAIVHIEHRGSSTSAPYICHAEAAFLAGKRVEAEASFAKATELIDLTLSGSNLTYYRYVQFLLTGELQHLLLAREQMLKMVNLLESPRLRRDYWHQMPVHQDIERNWQENVQCKVVQCKVVQLAGADVPLGRPLTAKDRLPVTWTMDAGALDEAVLQAMGKVGYRRFRLKRLLAEAIAQGTLPTDADLAQAVNVSVRTIERDRAAMAAEGFELVTRGYGRSV</sequence>
<evidence type="ECO:0008006" key="2">
    <source>
        <dbReference type="Google" id="ProtNLM"/>
    </source>
</evidence>
<dbReference type="InterPro" id="IPR036388">
    <property type="entry name" value="WH-like_DNA-bd_sf"/>
</dbReference>
<dbReference type="AlphaFoldDB" id="A0A3B0US02"/>
<evidence type="ECO:0000313" key="1">
    <source>
        <dbReference type="EMBL" id="VAW31053.1"/>
    </source>
</evidence>
<dbReference type="Gene3D" id="1.10.10.10">
    <property type="entry name" value="Winged helix-like DNA-binding domain superfamily/Winged helix DNA-binding domain"/>
    <property type="match status" value="1"/>
</dbReference>
<name>A0A3B0US02_9ZZZZ</name>
<dbReference type="InterPro" id="IPR012872">
    <property type="entry name" value="DUF1670"/>
</dbReference>
<protein>
    <recommendedName>
        <fullName evidence="2">HTH deoR-type domain-containing protein</fullName>
    </recommendedName>
</protein>
<feature type="non-terminal residue" evidence="1">
    <location>
        <position position="1"/>
    </location>
</feature>
<gene>
    <name evidence="1" type="ORF">MNBD_CHLOROFLEXI01-2174</name>
</gene>
<accession>A0A3B0US02</accession>
<reference evidence="1" key="1">
    <citation type="submission" date="2018-06" db="EMBL/GenBank/DDBJ databases">
        <authorList>
            <person name="Zhirakovskaya E."/>
        </authorList>
    </citation>
    <scope>NUCLEOTIDE SEQUENCE</scope>
</reference>
<proteinExistence type="predicted"/>
<dbReference type="Pfam" id="PF07900">
    <property type="entry name" value="DUF1670"/>
    <property type="match status" value="1"/>
</dbReference>
<dbReference type="EMBL" id="UOEU01000146">
    <property type="protein sequence ID" value="VAW31053.1"/>
    <property type="molecule type" value="Genomic_DNA"/>
</dbReference>